<evidence type="ECO:0000256" key="7">
    <source>
        <dbReference type="SAM" id="MobiDB-lite"/>
    </source>
</evidence>
<keyword evidence="9" id="KW-1185">Reference proteome</keyword>
<feature type="compositionally biased region" description="Acidic residues" evidence="7">
    <location>
        <begin position="233"/>
        <end position="250"/>
    </location>
</feature>
<comment type="function">
    <text evidence="4">RNA-binding nucleolar protein required for pre-rRNA processing. Involved in production of 18S rRNA and assembly of small ribosomal subunit.</text>
</comment>
<evidence type="ECO:0000256" key="2">
    <source>
        <dbReference type="ARBA" id="ARBA00016427"/>
    </source>
</evidence>
<dbReference type="InterPro" id="IPR040000">
    <property type="entry name" value="NOP9"/>
</dbReference>
<accession>F0XEJ4</accession>
<keyword evidence="3" id="KW-0677">Repeat</keyword>
<evidence type="ECO:0000256" key="4">
    <source>
        <dbReference type="ARBA" id="ARBA00024893"/>
    </source>
</evidence>
<evidence type="ECO:0000256" key="1">
    <source>
        <dbReference type="ARBA" id="ARBA00004604"/>
    </source>
</evidence>
<evidence type="ECO:0000256" key="5">
    <source>
        <dbReference type="ARBA" id="ARBA00030932"/>
    </source>
</evidence>
<dbReference type="SUPFAM" id="SSF48371">
    <property type="entry name" value="ARM repeat"/>
    <property type="match status" value="1"/>
</dbReference>
<protein>
    <recommendedName>
        <fullName evidence="2">Nucleolar protein 9</fullName>
    </recommendedName>
    <alternativeName>
        <fullName evidence="5 6">Pumilio domain-containing protein NOP9</fullName>
    </alternativeName>
</protein>
<dbReference type="GeneID" id="25973855"/>
<dbReference type="InParanoid" id="F0XEJ4"/>
<dbReference type="PANTHER" id="PTHR13102:SF0">
    <property type="entry name" value="NUCLEOLAR PROTEIN 9"/>
    <property type="match status" value="1"/>
</dbReference>
<comment type="subcellular location">
    <subcellularLocation>
        <location evidence="1">Nucleus</location>
        <location evidence="1">Nucleolus</location>
    </subcellularLocation>
</comment>
<feature type="region of interest" description="Disordered" evidence="7">
    <location>
        <begin position="1"/>
        <end position="120"/>
    </location>
</feature>
<dbReference type="InterPro" id="IPR011989">
    <property type="entry name" value="ARM-like"/>
</dbReference>
<dbReference type="GO" id="GO:0000480">
    <property type="term" value="P:endonucleolytic cleavage in 5'-ETS of tricistronic rRNA transcript (SSU-rRNA, 5.8S rRNA, LSU-rRNA)"/>
    <property type="evidence" value="ECO:0007669"/>
    <property type="project" value="TreeGrafter"/>
</dbReference>
<feature type="compositionally biased region" description="Basic residues" evidence="7">
    <location>
        <begin position="1"/>
        <end position="20"/>
    </location>
</feature>
<dbReference type="GO" id="GO:0000447">
    <property type="term" value="P:endonucleolytic cleavage in ITS1 to separate SSU-rRNA from 5.8S rRNA and LSU-rRNA from tricistronic rRNA transcript (SSU-rRNA, 5.8S rRNA, LSU-rRNA)"/>
    <property type="evidence" value="ECO:0007669"/>
    <property type="project" value="TreeGrafter"/>
</dbReference>
<dbReference type="Proteomes" id="UP000007796">
    <property type="component" value="Unassembled WGS sequence"/>
</dbReference>
<dbReference type="GO" id="GO:0005730">
    <property type="term" value="C:nucleolus"/>
    <property type="evidence" value="ECO:0007669"/>
    <property type="project" value="UniProtKB-SubCell"/>
</dbReference>
<dbReference type="AlphaFoldDB" id="F0XEJ4"/>
<feature type="compositionally biased region" description="Basic and acidic residues" evidence="7">
    <location>
        <begin position="92"/>
        <end position="105"/>
    </location>
</feature>
<dbReference type="eggNOG" id="KOG2188">
    <property type="taxonomic scope" value="Eukaryota"/>
</dbReference>
<dbReference type="RefSeq" id="XP_014173576.1">
    <property type="nucleotide sequence ID" value="XM_014318101.1"/>
</dbReference>
<dbReference type="GO" id="GO:0000472">
    <property type="term" value="P:endonucleolytic cleavage to generate mature 5'-end of SSU-rRNA from (SSU-rRNA, 5.8S rRNA, LSU-rRNA)"/>
    <property type="evidence" value="ECO:0007669"/>
    <property type="project" value="TreeGrafter"/>
</dbReference>
<feature type="compositionally biased region" description="Basic and acidic residues" evidence="7">
    <location>
        <begin position="32"/>
        <end position="46"/>
    </location>
</feature>
<dbReference type="HOGENOM" id="CLU_008720_1_0_1"/>
<dbReference type="Gene3D" id="1.25.10.10">
    <property type="entry name" value="Leucine-rich Repeat Variant"/>
    <property type="match status" value="1"/>
</dbReference>
<reference evidence="8 9" key="1">
    <citation type="journal article" date="2011" name="Proc. Natl. Acad. Sci. U.S.A.">
        <title>Genome and transcriptome analyses of the mountain pine beetle-fungal symbiont Grosmannia clavigera, a lodgepole pine pathogen.</title>
        <authorList>
            <person name="DiGuistini S."/>
            <person name="Wang Y."/>
            <person name="Liao N.Y."/>
            <person name="Taylor G."/>
            <person name="Tanguay P."/>
            <person name="Feau N."/>
            <person name="Henrissat B."/>
            <person name="Chan S.K."/>
            <person name="Hesse-Orce U."/>
            <person name="Alamouti S.M."/>
            <person name="Tsui C.K.M."/>
            <person name="Docking R.T."/>
            <person name="Levasseur A."/>
            <person name="Haridas S."/>
            <person name="Robertson G."/>
            <person name="Birol I."/>
            <person name="Holt R.A."/>
            <person name="Marra M.A."/>
            <person name="Hamelin R.C."/>
            <person name="Hirst M."/>
            <person name="Jones S.J.M."/>
            <person name="Bohlmann J."/>
            <person name="Breuil C."/>
        </authorList>
    </citation>
    <scope>NUCLEOTIDE SEQUENCE [LARGE SCALE GENOMIC DNA]</scope>
    <source>
        <strain evidence="9">kw1407 / UAMH 11150</strain>
    </source>
</reference>
<dbReference type="InterPro" id="IPR016024">
    <property type="entry name" value="ARM-type_fold"/>
</dbReference>
<dbReference type="Pfam" id="PF22493">
    <property type="entry name" value="PUF_NOP9"/>
    <property type="match status" value="1"/>
</dbReference>
<dbReference type="PANTHER" id="PTHR13102">
    <property type="entry name" value="NUCLEOLAR PROTEIN 9"/>
    <property type="match status" value="1"/>
</dbReference>
<dbReference type="STRING" id="655863.F0XEJ4"/>
<evidence type="ECO:0000313" key="9">
    <source>
        <dbReference type="Proteomes" id="UP000007796"/>
    </source>
</evidence>
<evidence type="ECO:0000256" key="3">
    <source>
        <dbReference type="ARBA" id="ARBA00022737"/>
    </source>
</evidence>
<dbReference type="InterPro" id="IPR001313">
    <property type="entry name" value="Pumilio_RNA-bd_rpt"/>
</dbReference>
<gene>
    <name evidence="8" type="ORF">CMQ_1022</name>
</gene>
<proteinExistence type="predicted"/>
<name>F0XEJ4_GROCL</name>
<feature type="region of interest" description="Disordered" evidence="7">
    <location>
        <begin position="230"/>
        <end position="257"/>
    </location>
</feature>
<dbReference type="GO" id="GO:0030688">
    <property type="term" value="C:preribosome, small subunit precursor"/>
    <property type="evidence" value="ECO:0007669"/>
    <property type="project" value="TreeGrafter"/>
</dbReference>
<dbReference type="GO" id="GO:0030686">
    <property type="term" value="C:90S preribosome"/>
    <property type="evidence" value="ECO:0007669"/>
    <property type="project" value="TreeGrafter"/>
</dbReference>
<dbReference type="SMART" id="SM00025">
    <property type="entry name" value="Pumilio"/>
    <property type="match status" value="4"/>
</dbReference>
<dbReference type="GO" id="GO:0000056">
    <property type="term" value="P:ribosomal small subunit export from nucleus"/>
    <property type="evidence" value="ECO:0007669"/>
    <property type="project" value="TreeGrafter"/>
</dbReference>
<dbReference type="OrthoDB" id="392571at2759"/>
<dbReference type="GO" id="GO:0003723">
    <property type="term" value="F:RNA binding"/>
    <property type="evidence" value="ECO:0007669"/>
    <property type="project" value="InterPro"/>
</dbReference>
<sequence>MAKQRKSKRQLVRDERRKKKRENELQDDEAREDTRDAKRQRIHEDGMDQVNGGNLYYEDDGDGKSGPRDGGQEYGGREYAVPRQRAGPREFPGSREYPESREYPGPEHAGPDYAGTGDPREFFGLLSEAEQEYFRRADELLELNEFDTPAERRVFLANVFREARGKELKLASSQSCSRLMERLMQLATTRQKKRLFGAFSTHFMTLVSHRFAGHCCEQLFLQSARAVGKEGTADDDEDEAEAEAADDNDDGNDKNDTSMEQHFLLVLDELEPHVSALLTDRFGSHALRVLLVVLSGRPLDQLATRTMMRSRKKEVVTVAGEEARKRAAASDGDASTTNAIASSSTTASAAAVRSVPPSFVAAVRKILADIVAALDPASLRVMATHPTGNPVLQLLLELEMGEEKKTKKGKEAKEEDDTLLGRLLPGAPASLSDPQSPAAELIRTLVYDRIGSRLLETLVNNSPGRLFKALYASTFAAQVEADDADESSKEKDTSTSFARPMAVYLRNDVACYPAIRVLERLGRDELVAVITQQILAAPTAASMSGRTAAPAAVVAQLVERQRFSVLRTLFVRCAARSVDQTVVRQLVEALRQAVGAERHSDSAKLITRLCLGESDGDVDESEKLRGGDVRDEKKEAAAVAHGCLLVTAMQAIPGPPAQAVQKSLLALSSEQLAHLATATTASAAIVITAIAATNSDSHSRSQAPVVKQLVARLVPAYLQLATSPSGHAVLVAIVQRPSRVADASAGASGGTPAGAFVAHLELPFHLKEAFVSQLSTQEDTLRACWPGRVVWRAWRIDLWRSRRADWIRWSKAGEPEGLQKSTAPLAAAAWNRVLDEEDGEST</sequence>
<organism evidence="9">
    <name type="scientific">Grosmannia clavigera (strain kw1407 / UAMH 11150)</name>
    <name type="common">Blue stain fungus</name>
    <name type="synonym">Graphiocladiella clavigera</name>
    <dbReference type="NCBI Taxonomy" id="655863"/>
    <lineage>
        <taxon>Eukaryota</taxon>
        <taxon>Fungi</taxon>
        <taxon>Dikarya</taxon>
        <taxon>Ascomycota</taxon>
        <taxon>Pezizomycotina</taxon>
        <taxon>Sordariomycetes</taxon>
        <taxon>Sordariomycetidae</taxon>
        <taxon>Ophiostomatales</taxon>
        <taxon>Ophiostomataceae</taxon>
        <taxon>Leptographium</taxon>
    </lineage>
</organism>
<dbReference type="EMBL" id="GL629765">
    <property type="protein sequence ID" value="EFX04094.1"/>
    <property type="molecule type" value="Genomic_DNA"/>
</dbReference>
<evidence type="ECO:0000256" key="6">
    <source>
        <dbReference type="ARBA" id="ARBA00031929"/>
    </source>
</evidence>
<feature type="compositionally biased region" description="Basic and acidic residues" evidence="7">
    <location>
        <begin position="62"/>
        <end position="71"/>
    </location>
</feature>
<evidence type="ECO:0000313" key="8">
    <source>
        <dbReference type="EMBL" id="EFX04094.1"/>
    </source>
</evidence>